<dbReference type="GO" id="GO:0043565">
    <property type="term" value="F:sequence-specific DNA binding"/>
    <property type="evidence" value="ECO:0007669"/>
    <property type="project" value="TreeGrafter"/>
</dbReference>
<organism evidence="2 3">
    <name type="scientific">Lignipirellula cremea</name>
    <dbReference type="NCBI Taxonomy" id="2528010"/>
    <lineage>
        <taxon>Bacteria</taxon>
        <taxon>Pseudomonadati</taxon>
        <taxon>Planctomycetota</taxon>
        <taxon>Planctomycetia</taxon>
        <taxon>Pirellulales</taxon>
        <taxon>Pirellulaceae</taxon>
        <taxon>Lignipirellula</taxon>
    </lineage>
</organism>
<dbReference type="AlphaFoldDB" id="A0A518E0N0"/>
<dbReference type="RefSeq" id="WP_145056418.1">
    <property type="nucleotide sequence ID" value="NZ_CP036433.1"/>
</dbReference>
<feature type="domain" description="Transposase IS200-like" evidence="1">
    <location>
        <begin position="11"/>
        <end position="146"/>
    </location>
</feature>
<dbReference type="InterPro" id="IPR052715">
    <property type="entry name" value="RAYT_transposase"/>
</dbReference>
<reference evidence="2 3" key="1">
    <citation type="submission" date="2019-02" db="EMBL/GenBank/DDBJ databases">
        <title>Deep-cultivation of Planctomycetes and their phenomic and genomic characterization uncovers novel biology.</title>
        <authorList>
            <person name="Wiegand S."/>
            <person name="Jogler M."/>
            <person name="Boedeker C."/>
            <person name="Pinto D."/>
            <person name="Vollmers J."/>
            <person name="Rivas-Marin E."/>
            <person name="Kohn T."/>
            <person name="Peeters S.H."/>
            <person name="Heuer A."/>
            <person name="Rast P."/>
            <person name="Oberbeckmann S."/>
            <person name="Bunk B."/>
            <person name="Jeske O."/>
            <person name="Meyerdierks A."/>
            <person name="Storesund J.E."/>
            <person name="Kallscheuer N."/>
            <person name="Luecker S."/>
            <person name="Lage O.M."/>
            <person name="Pohl T."/>
            <person name="Merkel B.J."/>
            <person name="Hornburger P."/>
            <person name="Mueller R.-W."/>
            <person name="Bruemmer F."/>
            <person name="Labrenz M."/>
            <person name="Spormann A.M."/>
            <person name="Op den Camp H."/>
            <person name="Overmann J."/>
            <person name="Amann R."/>
            <person name="Jetten M.S.M."/>
            <person name="Mascher T."/>
            <person name="Medema M.H."/>
            <person name="Devos D.P."/>
            <person name="Kaster A.-K."/>
            <person name="Ovreas L."/>
            <person name="Rohde M."/>
            <person name="Galperin M.Y."/>
            <person name="Jogler C."/>
        </authorList>
    </citation>
    <scope>NUCLEOTIDE SEQUENCE [LARGE SCALE GENOMIC DNA]</scope>
    <source>
        <strain evidence="2 3">Pla85_3_4</strain>
    </source>
</reference>
<proteinExistence type="predicted"/>
<name>A0A518E0N0_9BACT</name>
<dbReference type="KEGG" id="lcre:Pla8534_55050"/>
<dbReference type="Proteomes" id="UP000317648">
    <property type="component" value="Chromosome"/>
</dbReference>
<sequence>MHRKTVKHFHEPGHLHEFTFSTYRRMRLLTNDGWRETLARCIDEANEAHRIQLAAFVFMPEHVHLLALPLDQDPNLGAYLARIKQPCSKEIKSILLARRSRLLDQLTVRERPGKHCFRFWQEGAGYDRNILTKEALMGSIEYIHENPVRRGLCRKAVAWKWSSARYYLNEPSKQQTPLLPFIHGLPAEAFD</sequence>
<evidence type="ECO:0000313" key="3">
    <source>
        <dbReference type="Proteomes" id="UP000317648"/>
    </source>
</evidence>
<dbReference type="GO" id="GO:0004803">
    <property type="term" value="F:transposase activity"/>
    <property type="evidence" value="ECO:0007669"/>
    <property type="project" value="InterPro"/>
</dbReference>
<dbReference type="InterPro" id="IPR036515">
    <property type="entry name" value="Transposase_17_sf"/>
</dbReference>
<gene>
    <name evidence="2" type="ORF">Pla8534_55050</name>
</gene>
<dbReference type="Gene3D" id="3.30.70.1290">
    <property type="entry name" value="Transposase IS200-like"/>
    <property type="match status" value="1"/>
</dbReference>
<evidence type="ECO:0000313" key="2">
    <source>
        <dbReference type="EMBL" id="QDU97654.1"/>
    </source>
</evidence>
<dbReference type="OrthoDB" id="9794403at2"/>
<dbReference type="Pfam" id="PF01797">
    <property type="entry name" value="Y1_Tnp"/>
    <property type="match status" value="1"/>
</dbReference>
<accession>A0A518E0N0</accession>
<dbReference type="GO" id="GO:0006313">
    <property type="term" value="P:DNA transposition"/>
    <property type="evidence" value="ECO:0007669"/>
    <property type="project" value="InterPro"/>
</dbReference>
<dbReference type="PANTHER" id="PTHR36966">
    <property type="entry name" value="REP-ASSOCIATED TYROSINE TRANSPOSASE"/>
    <property type="match status" value="1"/>
</dbReference>
<protein>
    <submittedName>
        <fullName evidence="2">Transposase IS200 like protein</fullName>
    </submittedName>
</protein>
<dbReference type="EMBL" id="CP036433">
    <property type="protein sequence ID" value="QDU97654.1"/>
    <property type="molecule type" value="Genomic_DNA"/>
</dbReference>
<dbReference type="SUPFAM" id="SSF143422">
    <property type="entry name" value="Transposase IS200-like"/>
    <property type="match status" value="1"/>
</dbReference>
<evidence type="ECO:0000259" key="1">
    <source>
        <dbReference type="SMART" id="SM01321"/>
    </source>
</evidence>
<dbReference type="SMART" id="SM01321">
    <property type="entry name" value="Y1_Tnp"/>
    <property type="match status" value="1"/>
</dbReference>
<dbReference type="InterPro" id="IPR002686">
    <property type="entry name" value="Transposase_17"/>
</dbReference>
<keyword evidence="3" id="KW-1185">Reference proteome</keyword>
<dbReference type="PANTHER" id="PTHR36966:SF1">
    <property type="entry name" value="REP-ASSOCIATED TYROSINE TRANSPOSASE"/>
    <property type="match status" value="1"/>
</dbReference>
<dbReference type="NCBIfam" id="NF047646">
    <property type="entry name" value="REP_Tyr_transpos"/>
    <property type="match status" value="1"/>
</dbReference>